<dbReference type="Pfam" id="PF00126">
    <property type="entry name" value="HTH_1"/>
    <property type="match status" value="1"/>
</dbReference>
<dbReference type="GO" id="GO:0003700">
    <property type="term" value="F:DNA-binding transcription factor activity"/>
    <property type="evidence" value="ECO:0007669"/>
    <property type="project" value="InterPro"/>
</dbReference>
<dbReference type="Gene3D" id="1.10.10.10">
    <property type="entry name" value="Winged helix-like DNA-binding domain superfamily/Winged helix DNA-binding domain"/>
    <property type="match status" value="1"/>
</dbReference>
<sequence>MNYLPTDLLQTFVAVADYGGFTQAGDALGRSQPAISLQIRRLEELVGATLLLRNNKALAPTPEGLILLQYARDILALNKEAMIKLSQPELAGCLRLGIPNEFASSLPEVLGKFSQAHPNVTLEVTCDLSSNLVERYRSKELDLVFALHTSLRTISPEEGWMEDLVWATSIHHTCHTRHPVPLIVAPRGCVYRHRIIEALDSMSIPWRIVYTCASFSGIRAGVLAGLGVTVLGKSIVPEGLRVVESSDYLPALPGVQMRLLYNREQTSPAVAGFVQFISRTAPVAGDGLSLDGLRAG</sequence>
<dbReference type="InterPro" id="IPR000847">
    <property type="entry name" value="LysR_HTH_N"/>
</dbReference>
<dbReference type="Pfam" id="PF03466">
    <property type="entry name" value="LysR_substrate"/>
    <property type="match status" value="1"/>
</dbReference>
<protein>
    <submittedName>
        <fullName evidence="6">Transcriptional regulator</fullName>
    </submittedName>
</protein>
<evidence type="ECO:0000259" key="5">
    <source>
        <dbReference type="PROSITE" id="PS50931"/>
    </source>
</evidence>
<accession>Q2SFI4</accession>
<dbReference type="InterPro" id="IPR005119">
    <property type="entry name" value="LysR_subst-bd"/>
</dbReference>
<comment type="similarity">
    <text evidence="1">Belongs to the LysR transcriptional regulatory family.</text>
</comment>
<evidence type="ECO:0000313" key="7">
    <source>
        <dbReference type="Proteomes" id="UP000000238"/>
    </source>
</evidence>
<dbReference type="InterPro" id="IPR036388">
    <property type="entry name" value="WH-like_DNA-bd_sf"/>
</dbReference>
<evidence type="ECO:0000256" key="3">
    <source>
        <dbReference type="ARBA" id="ARBA00023125"/>
    </source>
</evidence>
<name>Q2SFI4_HAHCH</name>
<dbReference type="PANTHER" id="PTHR30579:SF7">
    <property type="entry name" value="HTH-TYPE TRANSCRIPTIONAL REGULATOR LRHA-RELATED"/>
    <property type="match status" value="1"/>
</dbReference>
<dbReference type="SUPFAM" id="SSF46785">
    <property type="entry name" value="Winged helix' DNA-binding domain"/>
    <property type="match status" value="1"/>
</dbReference>
<keyword evidence="7" id="KW-1185">Reference proteome</keyword>
<organism evidence="6 7">
    <name type="scientific">Hahella chejuensis (strain KCTC 2396)</name>
    <dbReference type="NCBI Taxonomy" id="349521"/>
    <lineage>
        <taxon>Bacteria</taxon>
        <taxon>Pseudomonadati</taxon>
        <taxon>Pseudomonadota</taxon>
        <taxon>Gammaproteobacteria</taxon>
        <taxon>Oceanospirillales</taxon>
        <taxon>Hahellaceae</taxon>
        <taxon>Hahella</taxon>
    </lineage>
</organism>
<dbReference type="OrthoDB" id="5723059at2"/>
<dbReference type="PRINTS" id="PR00039">
    <property type="entry name" value="HTHLYSR"/>
</dbReference>
<dbReference type="AlphaFoldDB" id="Q2SFI4"/>
<evidence type="ECO:0000313" key="6">
    <source>
        <dbReference type="EMBL" id="ABC30590.1"/>
    </source>
</evidence>
<dbReference type="InterPro" id="IPR036390">
    <property type="entry name" value="WH_DNA-bd_sf"/>
</dbReference>
<dbReference type="HOGENOM" id="CLU_039613_1_3_6"/>
<dbReference type="InterPro" id="IPR050176">
    <property type="entry name" value="LTTR"/>
</dbReference>
<reference evidence="6 7" key="1">
    <citation type="journal article" date="2005" name="Nucleic Acids Res.">
        <title>Genomic blueprint of Hahella chejuensis, a marine microbe producing an algicidal agent.</title>
        <authorList>
            <person name="Jeong H."/>
            <person name="Yim J.H."/>
            <person name="Lee C."/>
            <person name="Choi S.-H."/>
            <person name="Park Y.K."/>
            <person name="Yoon S.H."/>
            <person name="Hur C.-G."/>
            <person name="Kang H.-Y."/>
            <person name="Kim D."/>
            <person name="Lee H.H."/>
            <person name="Park K.H."/>
            <person name="Park S.-H."/>
            <person name="Park H.-S."/>
            <person name="Lee H.K."/>
            <person name="Oh T.K."/>
            <person name="Kim J.F."/>
        </authorList>
    </citation>
    <scope>NUCLEOTIDE SEQUENCE [LARGE SCALE GENOMIC DNA]</scope>
    <source>
        <strain evidence="6 7">KCTC 2396</strain>
    </source>
</reference>
<gene>
    <name evidence="6" type="ordered locus">HCH_03863</name>
</gene>
<feature type="domain" description="HTH lysR-type" evidence="5">
    <location>
        <begin position="4"/>
        <end position="61"/>
    </location>
</feature>
<evidence type="ECO:0000256" key="4">
    <source>
        <dbReference type="ARBA" id="ARBA00023163"/>
    </source>
</evidence>
<evidence type="ECO:0000256" key="2">
    <source>
        <dbReference type="ARBA" id="ARBA00023015"/>
    </source>
</evidence>
<keyword evidence="2" id="KW-0805">Transcription regulation</keyword>
<proteinExistence type="inferred from homology"/>
<dbReference type="eggNOG" id="COG0583">
    <property type="taxonomic scope" value="Bacteria"/>
</dbReference>
<dbReference type="Proteomes" id="UP000000238">
    <property type="component" value="Chromosome"/>
</dbReference>
<dbReference type="FunFam" id="1.10.10.10:FF:000001">
    <property type="entry name" value="LysR family transcriptional regulator"/>
    <property type="match status" value="1"/>
</dbReference>
<dbReference type="GO" id="GO:0003677">
    <property type="term" value="F:DNA binding"/>
    <property type="evidence" value="ECO:0007669"/>
    <property type="project" value="UniProtKB-KW"/>
</dbReference>
<keyword evidence="4" id="KW-0804">Transcription</keyword>
<dbReference type="PROSITE" id="PS50931">
    <property type="entry name" value="HTH_LYSR"/>
    <property type="match status" value="1"/>
</dbReference>
<dbReference type="EMBL" id="CP000155">
    <property type="protein sequence ID" value="ABC30590.1"/>
    <property type="molecule type" value="Genomic_DNA"/>
</dbReference>
<dbReference type="PANTHER" id="PTHR30579">
    <property type="entry name" value="TRANSCRIPTIONAL REGULATOR"/>
    <property type="match status" value="1"/>
</dbReference>
<dbReference type="SUPFAM" id="SSF53850">
    <property type="entry name" value="Periplasmic binding protein-like II"/>
    <property type="match status" value="1"/>
</dbReference>
<keyword evidence="3" id="KW-0238">DNA-binding</keyword>
<dbReference type="STRING" id="349521.HCH_03863"/>
<evidence type="ECO:0000256" key="1">
    <source>
        <dbReference type="ARBA" id="ARBA00009437"/>
    </source>
</evidence>
<dbReference type="RefSeq" id="WP_011397657.1">
    <property type="nucleotide sequence ID" value="NC_007645.1"/>
</dbReference>
<dbReference type="Gene3D" id="3.40.190.10">
    <property type="entry name" value="Periplasmic binding protein-like II"/>
    <property type="match status" value="2"/>
</dbReference>
<dbReference type="KEGG" id="hch:HCH_03863"/>